<evidence type="ECO:0000313" key="1">
    <source>
        <dbReference type="EMBL" id="CDW30754.1"/>
    </source>
</evidence>
<accession>A0A0K2TXK9</accession>
<protein>
    <submittedName>
        <fullName evidence="1">Uncharacterized protein</fullName>
    </submittedName>
</protein>
<dbReference type="AlphaFoldDB" id="A0A0K2TXK9"/>
<dbReference type="EMBL" id="HACA01013393">
    <property type="protein sequence ID" value="CDW30754.1"/>
    <property type="molecule type" value="Transcribed_RNA"/>
</dbReference>
<name>A0A0K2TXK9_LEPSM</name>
<sequence>MKMCSLEIIIFKSMIIGSILGRSWRKKYT</sequence>
<organism evidence="1">
    <name type="scientific">Lepeophtheirus salmonis</name>
    <name type="common">Salmon louse</name>
    <name type="synonym">Caligus salmonis</name>
    <dbReference type="NCBI Taxonomy" id="72036"/>
    <lineage>
        <taxon>Eukaryota</taxon>
        <taxon>Metazoa</taxon>
        <taxon>Ecdysozoa</taxon>
        <taxon>Arthropoda</taxon>
        <taxon>Crustacea</taxon>
        <taxon>Multicrustacea</taxon>
        <taxon>Hexanauplia</taxon>
        <taxon>Copepoda</taxon>
        <taxon>Siphonostomatoida</taxon>
        <taxon>Caligidae</taxon>
        <taxon>Lepeophtheirus</taxon>
    </lineage>
</organism>
<proteinExistence type="predicted"/>
<reference evidence="1" key="1">
    <citation type="submission" date="2014-05" db="EMBL/GenBank/DDBJ databases">
        <authorList>
            <person name="Chronopoulou M."/>
        </authorList>
    </citation>
    <scope>NUCLEOTIDE SEQUENCE</scope>
    <source>
        <tissue evidence="1">Whole organism</tissue>
    </source>
</reference>